<evidence type="ECO:0000313" key="3">
    <source>
        <dbReference type="EMBL" id="GEP54732.1"/>
    </source>
</evidence>
<feature type="region of interest" description="Disordered" evidence="2">
    <location>
        <begin position="1"/>
        <end position="31"/>
    </location>
</feature>
<accession>A0A512N6X9</accession>
<evidence type="ECO:0000256" key="2">
    <source>
        <dbReference type="SAM" id="MobiDB-lite"/>
    </source>
</evidence>
<dbReference type="Gene3D" id="3.40.190.150">
    <property type="entry name" value="Bordetella uptake gene, domain 1"/>
    <property type="match status" value="1"/>
</dbReference>
<organism evidence="3 4">
    <name type="scientific">Reyranella soli</name>
    <dbReference type="NCBI Taxonomy" id="1230389"/>
    <lineage>
        <taxon>Bacteria</taxon>
        <taxon>Pseudomonadati</taxon>
        <taxon>Pseudomonadota</taxon>
        <taxon>Alphaproteobacteria</taxon>
        <taxon>Hyphomicrobiales</taxon>
        <taxon>Reyranellaceae</taxon>
        <taxon>Reyranella</taxon>
    </lineage>
</organism>
<dbReference type="PIRSF" id="PIRSF017082">
    <property type="entry name" value="YflP"/>
    <property type="match status" value="1"/>
</dbReference>
<gene>
    <name evidence="3" type="ORF">RSO01_18980</name>
</gene>
<dbReference type="AlphaFoldDB" id="A0A512N6X9"/>
<feature type="compositionally biased region" description="Basic residues" evidence="2">
    <location>
        <begin position="17"/>
        <end position="31"/>
    </location>
</feature>
<dbReference type="InterPro" id="IPR005064">
    <property type="entry name" value="BUG"/>
</dbReference>
<comment type="caution">
    <text evidence="3">The sequence shown here is derived from an EMBL/GenBank/DDBJ whole genome shotgun (WGS) entry which is preliminary data.</text>
</comment>
<dbReference type="SUPFAM" id="SSF53850">
    <property type="entry name" value="Periplasmic binding protein-like II"/>
    <property type="match status" value="1"/>
</dbReference>
<reference evidence="3 4" key="1">
    <citation type="submission" date="2019-07" db="EMBL/GenBank/DDBJ databases">
        <title>Whole genome shotgun sequence of Reyranella soli NBRC 108950.</title>
        <authorList>
            <person name="Hosoyama A."/>
            <person name="Uohara A."/>
            <person name="Ohji S."/>
            <person name="Ichikawa N."/>
        </authorList>
    </citation>
    <scope>NUCLEOTIDE SEQUENCE [LARGE SCALE GENOMIC DNA]</scope>
    <source>
        <strain evidence="3 4">NBRC 108950</strain>
    </source>
</reference>
<protein>
    <submittedName>
        <fullName evidence="3">ABC transporter substrate-binding protein</fullName>
    </submittedName>
</protein>
<dbReference type="Proteomes" id="UP000321058">
    <property type="component" value="Unassembled WGS sequence"/>
</dbReference>
<dbReference type="OrthoDB" id="9780943at2"/>
<sequence>MASHGSAKFSQSLSHASPRRATKGSRRAPGRIQRRQLVGAATLLSFSHRAFAQAPAQVARIVVGFAPGGAADALARILSDKLRGVAAPSVIVENRVGAGARIAIDFVRTAPADGSVMVFVPDATMFLYPHVYKSLSYDVFRDFAPVTRVIGMSLAMFVGPLVPENVKTLPDFVAWVKANPKYAVYGTPAAGATPHFTGAMFAKAAGLDMTPAHYKGGAPGIQDLVAGQIPVYFGSIADGAAMIEAGKVRAFAISGAQRAQLLRDVPTFRELGYSDMVVEDGLGLYVPAKTPADVVAKLNAATLEALKAKDLQDAIRNYGFEVSGEGPREFRARLEQERQRWAAIVRATGFEAMD</sequence>
<dbReference type="Pfam" id="PF03401">
    <property type="entry name" value="TctC"/>
    <property type="match status" value="1"/>
</dbReference>
<dbReference type="EMBL" id="BKAJ01000032">
    <property type="protein sequence ID" value="GEP54732.1"/>
    <property type="molecule type" value="Genomic_DNA"/>
</dbReference>
<dbReference type="PANTHER" id="PTHR42928">
    <property type="entry name" value="TRICARBOXYLATE-BINDING PROTEIN"/>
    <property type="match status" value="1"/>
</dbReference>
<evidence type="ECO:0000256" key="1">
    <source>
        <dbReference type="ARBA" id="ARBA00006987"/>
    </source>
</evidence>
<dbReference type="InterPro" id="IPR042100">
    <property type="entry name" value="Bug_dom1"/>
</dbReference>
<proteinExistence type="inferred from homology"/>
<comment type="similarity">
    <text evidence="1">Belongs to the UPF0065 (bug) family.</text>
</comment>
<dbReference type="RefSeq" id="WP_147148573.1">
    <property type="nucleotide sequence ID" value="NZ_BKAJ01000032.1"/>
</dbReference>
<dbReference type="PANTHER" id="PTHR42928:SF5">
    <property type="entry name" value="BLR1237 PROTEIN"/>
    <property type="match status" value="1"/>
</dbReference>
<name>A0A512N6X9_9HYPH</name>
<dbReference type="Gene3D" id="3.40.190.10">
    <property type="entry name" value="Periplasmic binding protein-like II"/>
    <property type="match status" value="1"/>
</dbReference>
<keyword evidence="4" id="KW-1185">Reference proteome</keyword>
<evidence type="ECO:0000313" key="4">
    <source>
        <dbReference type="Proteomes" id="UP000321058"/>
    </source>
</evidence>